<reference evidence="14" key="1">
    <citation type="submission" date="2023-05" db="EMBL/GenBank/DDBJ databases">
        <title>Mariniplasma microaerophilum sp. nov., a novel anaerobic mollicute isolated from terrestrial mud volcano, Taman Peninsula, Russia.</title>
        <authorList>
            <person name="Khomyakova M.A."/>
            <person name="Merkel A.Y."/>
            <person name="Slobodkin A.I."/>
        </authorList>
    </citation>
    <scope>NUCLEOTIDE SEQUENCE</scope>
    <source>
        <strain evidence="14">M4Ah</strain>
    </source>
</reference>
<dbReference type="PANTHER" id="PTHR11088">
    <property type="entry name" value="TRNA DIMETHYLALLYLTRANSFERASE"/>
    <property type="match status" value="1"/>
</dbReference>
<keyword evidence="6 10" id="KW-0547">Nucleotide-binding</keyword>
<dbReference type="Gene3D" id="1.10.20.140">
    <property type="match status" value="1"/>
</dbReference>
<sequence>MKKVIVIVGPTGSGKTSLSIRLAKKINAEIINGDSVQVYQGLDIGSAKIKENEKENIPHHLFDIVKPGKPYSVYNFQKDVRKKINQIKVPMIVGGTGLYIKAALYQYEFIEKGRSQDFDDQYSSYSNEELYQMLIDLDPDVVIDIQNRRRILRALEQAVLGHPRSSKTKKDNLLYNPLIIYLDLDRNLQEERLKKRLERQLEEGFIEEVIKLDQQNIRINAIGYRELNQYLDGIITLDEAKELIIKASKRLAKKQKTFFKNQMSPVMLDALSPSLEDDTYRIIKAFLKED</sequence>
<comment type="cofactor">
    <cofactor evidence="1 10">
        <name>Mg(2+)</name>
        <dbReference type="ChEBI" id="CHEBI:18420"/>
    </cofactor>
</comment>
<evidence type="ECO:0000256" key="11">
    <source>
        <dbReference type="RuleBase" id="RU003783"/>
    </source>
</evidence>
<comment type="caution">
    <text evidence="10">Lacks conserved residue(s) required for the propagation of feature annotation.</text>
</comment>
<keyword evidence="7 10" id="KW-0067">ATP-binding</keyword>
<comment type="catalytic activity">
    <reaction evidence="9 10 11">
        <text>adenosine(37) in tRNA + dimethylallyl diphosphate = N(6)-dimethylallyladenosine(37) in tRNA + diphosphate</text>
        <dbReference type="Rhea" id="RHEA:26482"/>
        <dbReference type="Rhea" id="RHEA-COMP:10162"/>
        <dbReference type="Rhea" id="RHEA-COMP:10375"/>
        <dbReference type="ChEBI" id="CHEBI:33019"/>
        <dbReference type="ChEBI" id="CHEBI:57623"/>
        <dbReference type="ChEBI" id="CHEBI:74411"/>
        <dbReference type="ChEBI" id="CHEBI:74415"/>
        <dbReference type="EC" id="2.5.1.75"/>
    </reaction>
</comment>
<evidence type="ECO:0000313" key="15">
    <source>
        <dbReference type="Proteomes" id="UP001431532"/>
    </source>
</evidence>
<dbReference type="GO" id="GO:0052381">
    <property type="term" value="F:tRNA dimethylallyltransferase activity"/>
    <property type="evidence" value="ECO:0007669"/>
    <property type="project" value="UniProtKB-UniRule"/>
</dbReference>
<feature type="binding site" evidence="10">
    <location>
        <begin position="9"/>
        <end position="16"/>
    </location>
    <ligand>
        <name>ATP</name>
        <dbReference type="ChEBI" id="CHEBI:30616"/>
    </ligand>
</feature>
<evidence type="ECO:0000256" key="5">
    <source>
        <dbReference type="ARBA" id="ARBA00022694"/>
    </source>
</evidence>
<evidence type="ECO:0000256" key="3">
    <source>
        <dbReference type="ARBA" id="ARBA00005842"/>
    </source>
</evidence>
<keyword evidence="5 10" id="KW-0819">tRNA processing</keyword>
<dbReference type="InterPro" id="IPR039657">
    <property type="entry name" value="Dimethylallyltransferase"/>
</dbReference>
<evidence type="ECO:0000256" key="2">
    <source>
        <dbReference type="ARBA" id="ARBA00003213"/>
    </source>
</evidence>
<evidence type="ECO:0000256" key="6">
    <source>
        <dbReference type="ARBA" id="ARBA00022741"/>
    </source>
</evidence>
<evidence type="ECO:0000256" key="4">
    <source>
        <dbReference type="ARBA" id="ARBA00022679"/>
    </source>
</evidence>
<comment type="similarity">
    <text evidence="3 10 13">Belongs to the IPP transferase family.</text>
</comment>
<dbReference type="AlphaFoldDB" id="A0AAW6U2Z8"/>
<accession>A0AAW6U2Z8</accession>
<comment type="function">
    <text evidence="2 10 12">Catalyzes the transfer of a dimethylallyl group onto the adenine at position 37 in tRNAs that read codons beginning with uridine, leading to the formation of N6-(dimethylallyl)adenosine (i(6)A).</text>
</comment>
<evidence type="ECO:0000256" key="7">
    <source>
        <dbReference type="ARBA" id="ARBA00022840"/>
    </source>
</evidence>
<comment type="subunit">
    <text evidence="10">Monomer.</text>
</comment>
<keyword evidence="15" id="KW-1185">Reference proteome</keyword>
<dbReference type="Pfam" id="PF01715">
    <property type="entry name" value="IPPT"/>
    <property type="match status" value="1"/>
</dbReference>
<feature type="region of interest" description="Interaction with substrate tRNA" evidence="10">
    <location>
        <begin position="34"/>
        <end position="37"/>
    </location>
</feature>
<evidence type="ECO:0000256" key="10">
    <source>
        <dbReference type="HAMAP-Rule" id="MF_00185"/>
    </source>
</evidence>
<dbReference type="RefSeq" id="WP_282838748.1">
    <property type="nucleotide sequence ID" value="NZ_JASCXW010000003.1"/>
</dbReference>
<evidence type="ECO:0000313" key="14">
    <source>
        <dbReference type="EMBL" id="MDI6452333.1"/>
    </source>
</evidence>
<dbReference type="Gene3D" id="3.40.50.300">
    <property type="entry name" value="P-loop containing nucleotide triphosphate hydrolases"/>
    <property type="match status" value="1"/>
</dbReference>
<evidence type="ECO:0000256" key="9">
    <source>
        <dbReference type="ARBA" id="ARBA00049563"/>
    </source>
</evidence>
<keyword evidence="4 10" id="KW-0808">Transferase</keyword>
<feature type="site" description="Interaction with substrate tRNA" evidence="10">
    <location>
        <position position="96"/>
    </location>
</feature>
<dbReference type="GO" id="GO:0005524">
    <property type="term" value="F:ATP binding"/>
    <property type="evidence" value="ECO:0007669"/>
    <property type="project" value="UniProtKB-UniRule"/>
</dbReference>
<dbReference type="InterPro" id="IPR018022">
    <property type="entry name" value="IPT"/>
</dbReference>
<dbReference type="SUPFAM" id="SSF52540">
    <property type="entry name" value="P-loop containing nucleoside triphosphate hydrolases"/>
    <property type="match status" value="1"/>
</dbReference>
<feature type="site" description="Interaction with substrate tRNA" evidence="10">
    <location>
        <position position="114"/>
    </location>
</feature>
<dbReference type="PANTHER" id="PTHR11088:SF60">
    <property type="entry name" value="TRNA DIMETHYLALLYLTRANSFERASE"/>
    <property type="match status" value="1"/>
</dbReference>
<evidence type="ECO:0000256" key="13">
    <source>
        <dbReference type="RuleBase" id="RU003785"/>
    </source>
</evidence>
<gene>
    <name evidence="10 14" type="primary">miaA</name>
    <name evidence="14" type="ORF">QJ521_02045</name>
</gene>
<dbReference type="GO" id="GO:0006400">
    <property type="term" value="P:tRNA modification"/>
    <property type="evidence" value="ECO:0007669"/>
    <property type="project" value="TreeGrafter"/>
</dbReference>
<dbReference type="EMBL" id="JASCXW010000003">
    <property type="protein sequence ID" value="MDI6452333.1"/>
    <property type="molecule type" value="Genomic_DNA"/>
</dbReference>
<comment type="caution">
    <text evidence="14">The sequence shown here is derived from an EMBL/GenBank/DDBJ whole genome shotgun (WGS) entry which is preliminary data.</text>
</comment>
<dbReference type="NCBIfam" id="TIGR00174">
    <property type="entry name" value="miaA"/>
    <property type="match status" value="1"/>
</dbReference>
<evidence type="ECO:0000256" key="8">
    <source>
        <dbReference type="ARBA" id="ARBA00022842"/>
    </source>
</evidence>
<organism evidence="14 15">
    <name type="scientific">Peloplasma aerotolerans</name>
    <dbReference type="NCBI Taxonomy" id="3044389"/>
    <lineage>
        <taxon>Bacteria</taxon>
        <taxon>Bacillati</taxon>
        <taxon>Mycoplasmatota</taxon>
        <taxon>Mollicutes</taxon>
        <taxon>Acholeplasmatales</taxon>
        <taxon>Acholeplasmataceae</taxon>
        <taxon>Peloplasma</taxon>
    </lineage>
</organism>
<name>A0AAW6U2Z8_9MOLU</name>
<dbReference type="EC" id="2.5.1.75" evidence="10"/>
<dbReference type="HAMAP" id="MF_00185">
    <property type="entry name" value="IPP_trans"/>
    <property type="match status" value="1"/>
</dbReference>
<proteinExistence type="inferred from homology"/>
<keyword evidence="8 10" id="KW-0460">Magnesium</keyword>
<evidence type="ECO:0000256" key="12">
    <source>
        <dbReference type="RuleBase" id="RU003784"/>
    </source>
</evidence>
<dbReference type="InterPro" id="IPR027417">
    <property type="entry name" value="P-loop_NTPase"/>
</dbReference>
<dbReference type="Proteomes" id="UP001431532">
    <property type="component" value="Unassembled WGS sequence"/>
</dbReference>
<evidence type="ECO:0000256" key="1">
    <source>
        <dbReference type="ARBA" id="ARBA00001946"/>
    </source>
</evidence>
<protein>
    <recommendedName>
        <fullName evidence="10">tRNA dimethylallyltransferase</fullName>
        <ecNumber evidence="10">2.5.1.75</ecNumber>
    </recommendedName>
    <alternativeName>
        <fullName evidence="10">Dimethylallyl diphosphate:tRNA dimethylallyltransferase</fullName>
        <shortName evidence="10">DMAPP:tRNA dimethylallyltransferase</shortName>
        <shortName evidence="10">DMATase</shortName>
    </alternativeName>
    <alternativeName>
        <fullName evidence="10">Isopentenyl-diphosphate:tRNA isopentenyltransferase</fullName>
        <shortName evidence="10">IPP transferase</shortName>
        <shortName evidence="10">IPPT</shortName>
        <shortName evidence="10">IPTase</shortName>
    </alternativeName>
</protein>
<feature type="binding site" evidence="10">
    <location>
        <begin position="11"/>
        <end position="16"/>
    </location>
    <ligand>
        <name>substrate</name>
    </ligand>
</feature>